<feature type="transmembrane region" description="Helical" evidence="1">
    <location>
        <begin position="30"/>
        <end position="49"/>
    </location>
</feature>
<dbReference type="STRING" id="1748243.Tel_14945"/>
<dbReference type="PANTHER" id="PTHR33507:SF3">
    <property type="entry name" value="INNER MEMBRANE PROTEIN YBBJ"/>
    <property type="match status" value="1"/>
</dbReference>
<gene>
    <name evidence="2" type="ORF">Tel_14945</name>
</gene>
<protein>
    <submittedName>
        <fullName evidence="2">Uncharacterized protein</fullName>
    </submittedName>
</protein>
<evidence type="ECO:0000313" key="2">
    <source>
        <dbReference type="EMBL" id="ALP54338.1"/>
    </source>
</evidence>
<dbReference type="AlphaFoldDB" id="A0A0S2TGU1"/>
<keyword evidence="1" id="KW-0812">Transmembrane</keyword>
<sequence>MDYIAQFGFHWFWFGTATLLLAIEAVHGKFMFMAASLAAVALGILSHFYPGIAFPIQILFFGVIAAVFIWVARSSLETRMERIRRQQEIVQQRSYVGQVLTLVSPIENGRAHQNLDGTVWTLQGPDAPAGAQVRVVDMGAGWLRVEALD</sequence>
<dbReference type="KEGG" id="tee:Tel_14945"/>
<feature type="transmembrane region" description="Helical" evidence="1">
    <location>
        <begin position="6"/>
        <end position="23"/>
    </location>
</feature>
<dbReference type="GO" id="GO:0005886">
    <property type="term" value="C:plasma membrane"/>
    <property type="evidence" value="ECO:0007669"/>
    <property type="project" value="TreeGrafter"/>
</dbReference>
<dbReference type="InterPro" id="IPR052165">
    <property type="entry name" value="Membrane_assoc_protease"/>
</dbReference>
<accession>A0A0S2TGU1</accession>
<keyword evidence="1" id="KW-0472">Membrane</keyword>
<evidence type="ECO:0000256" key="1">
    <source>
        <dbReference type="SAM" id="Phobius"/>
    </source>
</evidence>
<reference evidence="2" key="1">
    <citation type="submission" date="2015-10" db="EMBL/GenBank/DDBJ databases">
        <title>Description of Candidatus Tenderia electrophaga gen. nov, sp. nov., an Uncultivated Electroautotroph from a Biocathode Enrichment.</title>
        <authorList>
            <person name="Eddie B.J."/>
            <person name="Malanoski A.P."/>
            <person name="Wang Z."/>
            <person name="Hall R.J."/>
            <person name="Oh S.D."/>
            <person name="Heiner C."/>
            <person name="Lin B."/>
            <person name="Strycharz-Glaven S.M."/>
        </authorList>
    </citation>
    <scope>NUCLEOTIDE SEQUENCE [LARGE SCALE GENOMIC DNA]</scope>
    <source>
        <strain evidence="2">NRL1</strain>
    </source>
</reference>
<keyword evidence="3" id="KW-1185">Reference proteome</keyword>
<name>A0A0S2TGU1_9GAMM</name>
<feature type="transmembrane region" description="Helical" evidence="1">
    <location>
        <begin position="55"/>
        <end position="76"/>
    </location>
</feature>
<dbReference type="PANTHER" id="PTHR33507">
    <property type="entry name" value="INNER MEMBRANE PROTEIN YBBJ"/>
    <property type="match status" value="1"/>
</dbReference>
<evidence type="ECO:0000313" key="3">
    <source>
        <dbReference type="Proteomes" id="UP000055136"/>
    </source>
</evidence>
<keyword evidence="1" id="KW-1133">Transmembrane helix</keyword>
<dbReference type="EMBL" id="CP013099">
    <property type="protein sequence ID" value="ALP54338.1"/>
    <property type="molecule type" value="Genomic_DNA"/>
</dbReference>
<organism evidence="2 3">
    <name type="scientific">Candidatus Tenderia electrophaga</name>
    <dbReference type="NCBI Taxonomy" id="1748243"/>
    <lineage>
        <taxon>Bacteria</taxon>
        <taxon>Pseudomonadati</taxon>
        <taxon>Pseudomonadota</taxon>
        <taxon>Gammaproteobacteria</taxon>
        <taxon>Candidatus Tenderiales</taxon>
        <taxon>Candidatus Tenderiaceae</taxon>
        <taxon>Candidatus Tenderia</taxon>
    </lineage>
</organism>
<proteinExistence type="predicted"/>
<dbReference type="Proteomes" id="UP000055136">
    <property type="component" value="Chromosome"/>
</dbReference>